<dbReference type="PANTHER" id="PTHR43833">
    <property type="entry name" value="POTASSIUM CHANNEL PROTEIN 2-RELATED-RELATED"/>
    <property type="match status" value="1"/>
</dbReference>
<proteinExistence type="predicted"/>
<dbReference type="Pfam" id="PF02080">
    <property type="entry name" value="TrkA_C"/>
    <property type="match status" value="1"/>
</dbReference>
<evidence type="ECO:0000259" key="1">
    <source>
        <dbReference type="PROSITE" id="PS51202"/>
    </source>
</evidence>
<keyword evidence="3" id="KW-1185">Reference proteome</keyword>
<evidence type="ECO:0000313" key="2">
    <source>
        <dbReference type="EMBL" id="ASQ30732.1"/>
    </source>
</evidence>
<dbReference type="Pfam" id="PF02254">
    <property type="entry name" value="TrkA_N"/>
    <property type="match status" value="1"/>
</dbReference>
<dbReference type="InterPro" id="IPR003148">
    <property type="entry name" value="RCK_N"/>
</dbReference>
<reference evidence="2 3" key="1">
    <citation type="submission" date="2017-07" db="EMBL/GenBank/DDBJ databases">
        <title>Analysis of two Campylobacter avium genomes and identification of a novel hippuricase gene.</title>
        <authorList>
            <person name="Miller W.G."/>
            <person name="Chapman M.H."/>
            <person name="Yee E."/>
            <person name="Revez J."/>
            <person name="Bono J.L."/>
            <person name="Rossi M."/>
        </authorList>
    </citation>
    <scope>NUCLEOTIDE SEQUENCE [LARGE SCALE GENOMIC DNA]</scope>
    <source>
        <strain evidence="2 3">LMG 24591</strain>
    </source>
</reference>
<dbReference type="KEGG" id="cavi:CAV_1089"/>
<sequence length="216" mass="23406">MKNTTYGIIGLGKFGSVLATELINGGETVVIADIDEENLKTLQDKASYSYILDSSNQTALKEAGFQNIDVVIVSIGENIEKSILTLMALKDIGVETVITKAISQVHGQILSKLGASKVIYPEKESAVRLAKEFLSHSEYEVIDLSANTIRAVKILANDSLVGHSLKQLAQNMHILAYKKGSNDWILFPELETTLIDAGDTIILVGTVKDLEGFSLP</sequence>
<accession>A0A222MYU8</accession>
<dbReference type="InterPro" id="IPR036291">
    <property type="entry name" value="NAD(P)-bd_dom_sf"/>
</dbReference>
<dbReference type="PANTHER" id="PTHR43833:SF7">
    <property type="entry name" value="KTR SYSTEM POTASSIUM UPTAKE PROTEIN C"/>
    <property type="match status" value="1"/>
</dbReference>
<dbReference type="GO" id="GO:0006813">
    <property type="term" value="P:potassium ion transport"/>
    <property type="evidence" value="ECO:0007669"/>
    <property type="project" value="InterPro"/>
</dbReference>
<dbReference type="AlphaFoldDB" id="A0A222MYU8"/>
<dbReference type="Gene3D" id="3.40.50.720">
    <property type="entry name" value="NAD(P)-binding Rossmann-like Domain"/>
    <property type="match status" value="1"/>
</dbReference>
<dbReference type="InterPro" id="IPR050721">
    <property type="entry name" value="Trk_Ktr_HKT_K-transport"/>
</dbReference>
<dbReference type="OrthoDB" id="9776294at2"/>
<dbReference type="GO" id="GO:0008324">
    <property type="term" value="F:monoatomic cation transmembrane transporter activity"/>
    <property type="evidence" value="ECO:0007669"/>
    <property type="project" value="InterPro"/>
</dbReference>
<dbReference type="SUPFAM" id="SSF51735">
    <property type="entry name" value="NAD(P)-binding Rossmann-fold domains"/>
    <property type="match status" value="1"/>
</dbReference>
<feature type="domain" description="RCK C-terminal" evidence="1">
    <location>
        <begin position="137"/>
        <end position="216"/>
    </location>
</feature>
<dbReference type="EMBL" id="CP022347">
    <property type="protein sequence ID" value="ASQ30732.1"/>
    <property type="molecule type" value="Genomic_DNA"/>
</dbReference>
<dbReference type="InterPro" id="IPR036721">
    <property type="entry name" value="RCK_C_sf"/>
</dbReference>
<dbReference type="InterPro" id="IPR006037">
    <property type="entry name" value="RCK_C"/>
</dbReference>
<name>A0A222MYU8_9BACT</name>
<organism evidence="2 3">
    <name type="scientific">Campylobacter avium LMG 24591</name>
    <dbReference type="NCBI Taxonomy" id="522484"/>
    <lineage>
        <taxon>Bacteria</taxon>
        <taxon>Pseudomonadati</taxon>
        <taxon>Campylobacterota</taxon>
        <taxon>Epsilonproteobacteria</taxon>
        <taxon>Campylobacterales</taxon>
        <taxon>Campylobacteraceae</taxon>
        <taxon>Campylobacter</taxon>
    </lineage>
</organism>
<dbReference type="SUPFAM" id="SSF116726">
    <property type="entry name" value="TrkA C-terminal domain-like"/>
    <property type="match status" value="1"/>
</dbReference>
<dbReference type="Gene3D" id="3.30.70.1450">
    <property type="entry name" value="Regulator of K+ conductance, C-terminal domain"/>
    <property type="match status" value="1"/>
</dbReference>
<protein>
    <submittedName>
        <fullName evidence="2">Potassium transporter KtrAB, KtrA subunit</fullName>
    </submittedName>
</protein>
<dbReference type="Proteomes" id="UP000201169">
    <property type="component" value="Chromosome"/>
</dbReference>
<dbReference type="PROSITE" id="PS51202">
    <property type="entry name" value="RCK_C"/>
    <property type="match status" value="1"/>
</dbReference>
<dbReference type="RefSeq" id="WP_094325486.1">
    <property type="nucleotide sequence ID" value="NZ_CP022347.1"/>
</dbReference>
<evidence type="ECO:0000313" key="3">
    <source>
        <dbReference type="Proteomes" id="UP000201169"/>
    </source>
</evidence>
<gene>
    <name evidence="2" type="primary">ktrA</name>
    <name evidence="2" type="ORF">CAV_1089</name>
</gene>